<dbReference type="PIRSF" id="PIRSF008502">
    <property type="entry name" value="UCP008502"/>
    <property type="match status" value="1"/>
</dbReference>
<gene>
    <name evidence="1" type="ORF">JQS30_15645</name>
</gene>
<evidence type="ECO:0000313" key="1">
    <source>
        <dbReference type="EMBL" id="QSB05167.1"/>
    </source>
</evidence>
<dbReference type="PANTHER" id="PTHR36439">
    <property type="entry name" value="BLL4334 PROTEIN"/>
    <property type="match status" value="1"/>
</dbReference>
<dbReference type="KEGG" id="nav:JQS30_15645"/>
<dbReference type="RefSeq" id="WP_213171169.1">
    <property type="nucleotide sequence ID" value="NZ_CP070496.1"/>
</dbReference>
<dbReference type="Gene3D" id="3.30.70.1280">
    <property type="entry name" value="SP0830-like domains"/>
    <property type="match status" value="1"/>
</dbReference>
<evidence type="ECO:0000313" key="2">
    <source>
        <dbReference type="Proteomes" id="UP000662939"/>
    </source>
</evidence>
<name>A0A895XJI9_9ACTN</name>
<keyword evidence="2" id="KW-1185">Reference proteome</keyword>
<reference evidence="1" key="1">
    <citation type="submission" date="2021-02" db="EMBL/GenBank/DDBJ databases">
        <title>Natronoglycomyces albus gen. nov., sp. nov, a haloalkaliphilic actinobacterium from a soda solonchak soil.</title>
        <authorList>
            <person name="Sorokin D.Y."/>
            <person name="Khijniak T.V."/>
            <person name="Zakharycheva A.P."/>
            <person name="Boueva O.V."/>
            <person name="Ariskina E.V."/>
            <person name="Hahnke R.L."/>
            <person name="Bunk B."/>
            <person name="Sproer C."/>
            <person name="Schumann P."/>
            <person name="Evtushenko L.I."/>
            <person name="Kublanov I.V."/>
        </authorList>
    </citation>
    <scope>NUCLEOTIDE SEQUENCE</scope>
    <source>
        <strain evidence="1">DSM 106290</strain>
    </source>
</reference>
<dbReference type="EMBL" id="CP070496">
    <property type="protein sequence ID" value="QSB05167.1"/>
    <property type="molecule type" value="Genomic_DNA"/>
</dbReference>
<dbReference type="Pfam" id="PF08002">
    <property type="entry name" value="DUF1697"/>
    <property type="match status" value="1"/>
</dbReference>
<dbReference type="Proteomes" id="UP000662939">
    <property type="component" value="Chromosome"/>
</dbReference>
<dbReference type="InterPro" id="IPR012545">
    <property type="entry name" value="DUF1697"/>
</dbReference>
<dbReference type="PANTHER" id="PTHR36439:SF1">
    <property type="entry name" value="DUF1697 DOMAIN-CONTAINING PROTEIN"/>
    <property type="match status" value="1"/>
</dbReference>
<dbReference type="AlphaFoldDB" id="A0A895XJI9"/>
<organism evidence="1 2">
    <name type="scientific">Natronoglycomyces albus</name>
    <dbReference type="NCBI Taxonomy" id="2811108"/>
    <lineage>
        <taxon>Bacteria</taxon>
        <taxon>Bacillati</taxon>
        <taxon>Actinomycetota</taxon>
        <taxon>Actinomycetes</taxon>
        <taxon>Glycomycetales</taxon>
        <taxon>Glycomycetaceae</taxon>
        <taxon>Natronoglycomyces</taxon>
    </lineage>
</organism>
<sequence>MTAMVALLRGINVGGTSVISMADVRQIATECGYGNVGTYVQSGNLVFTASQDPDEVAATLRTAFAESSSVEPEVIVRTQAELHEVVAANPFLDRDAEPKQLQVVFMPGNEPASVAGVDLESFAPEAAAVVGRELYMYLPNGMGRSKLAAALMRKSGTSGTARNWRTVTKLAAMADEAADL</sequence>
<proteinExistence type="predicted"/>
<accession>A0A895XJI9</accession>
<dbReference type="SUPFAM" id="SSF160379">
    <property type="entry name" value="SP0830-like"/>
    <property type="match status" value="1"/>
</dbReference>
<protein>
    <submittedName>
        <fullName evidence="1">DUF1697 domain-containing protein</fullName>
    </submittedName>
</protein>